<dbReference type="Pfam" id="PF00106">
    <property type="entry name" value="adh_short"/>
    <property type="match status" value="1"/>
</dbReference>
<dbReference type="Proteomes" id="UP001519654">
    <property type="component" value="Unassembled WGS sequence"/>
</dbReference>
<evidence type="ECO:0000259" key="4">
    <source>
        <dbReference type="SMART" id="SM00822"/>
    </source>
</evidence>
<sequence>MTALTGRVALITGASSGIGAATARLLAARGAKVALLARRKDRLDELVAQITTAGGTALGLPVDVTDADALGSAVAQVSTAFGPVDLVVNNAGIMLPAPVEELRADQWQHQIDLNITAAMHTIGAVVPQLVAVAGEGRPADLINTSSIAAQNIFPNFAVYSATKAYITHLSRHLRAELGPKDVRVSAVEPGIVGTELQGHVTDPGALAWLAGARETVDWLTPEDVAEVIAFTAGLPRHVNLQQVTVMPTRQAS</sequence>
<dbReference type="InterPro" id="IPR020904">
    <property type="entry name" value="Sc_DH/Rdtase_CS"/>
</dbReference>
<dbReference type="InterPro" id="IPR057326">
    <property type="entry name" value="KR_dom"/>
</dbReference>
<evidence type="ECO:0000313" key="6">
    <source>
        <dbReference type="Proteomes" id="UP001519654"/>
    </source>
</evidence>
<comment type="caution">
    <text evidence="5">The sequence shown here is derived from an EMBL/GenBank/DDBJ whole genome shotgun (WGS) entry which is preliminary data.</text>
</comment>
<dbReference type="SUPFAM" id="SSF51735">
    <property type="entry name" value="NAD(P)-binding Rossmann-fold domains"/>
    <property type="match status" value="1"/>
</dbReference>
<accession>A0ABS5YHC0</accession>
<dbReference type="PRINTS" id="PR00081">
    <property type="entry name" value="GDHRDH"/>
</dbReference>
<name>A0ABS5YHC0_9ACTN</name>
<protein>
    <submittedName>
        <fullName evidence="5">SDR family oxidoreductase</fullName>
    </submittedName>
</protein>
<dbReference type="PROSITE" id="PS00061">
    <property type="entry name" value="ADH_SHORT"/>
    <property type="match status" value="1"/>
</dbReference>
<dbReference type="PANTHER" id="PTHR43669:SF3">
    <property type="entry name" value="ALCOHOL DEHYDROGENASE, PUTATIVE (AFU_ORTHOLOGUE AFUA_3G03445)-RELATED"/>
    <property type="match status" value="1"/>
</dbReference>
<dbReference type="SMART" id="SM00822">
    <property type="entry name" value="PKS_KR"/>
    <property type="match status" value="1"/>
</dbReference>
<keyword evidence="2" id="KW-0560">Oxidoreductase</keyword>
<gene>
    <name evidence="5" type="ORF">KOI35_04655</name>
</gene>
<keyword evidence="6" id="KW-1185">Reference proteome</keyword>
<evidence type="ECO:0000256" key="1">
    <source>
        <dbReference type="ARBA" id="ARBA00006484"/>
    </source>
</evidence>
<evidence type="ECO:0000313" key="5">
    <source>
        <dbReference type="EMBL" id="MBU2662792.1"/>
    </source>
</evidence>
<evidence type="ECO:0000256" key="2">
    <source>
        <dbReference type="ARBA" id="ARBA00023002"/>
    </source>
</evidence>
<evidence type="ECO:0000256" key="3">
    <source>
        <dbReference type="RuleBase" id="RU000363"/>
    </source>
</evidence>
<dbReference type="InterPro" id="IPR036291">
    <property type="entry name" value="NAD(P)-bd_dom_sf"/>
</dbReference>
<dbReference type="Gene3D" id="3.40.50.720">
    <property type="entry name" value="NAD(P)-binding Rossmann-like Domain"/>
    <property type="match status" value="1"/>
</dbReference>
<dbReference type="PANTHER" id="PTHR43669">
    <property type="entry name" value="5-KETO-D-GLUCONATE 5-REDUCTASE"/>
    <property type="match status" value="1"/>
</dbReference>
<dbReference type="EMBL" id="JAHKKG010000001">
    <property type="protein sequence ID" value="MBU2662792.1"/>
    <property type="molecule type" value="Genomic_DNA"/>
</dbReference>
<feature type="domain" description="Ketoreductase" evidence="4">
    <location>
        <begin position="7"/>
        <end position="190"/>
    </location>
</feature>
<dbReference type="InterPro" id="IPR002347">
    <property type="entry name" value="SDR_fam"/>
</dbReference>
<organism evidence="5 6">
    <name type="scientific">Paractinoplanes bogorensis</name>
    <dbReference type="NCBI Taxonomy" id="1610840"/>
    <lineage>
        <taxon>Bacteria</taxon>
        <taxon>Bacillati</taxon>
        <taxon>Actinomycetota</taxon>
        <taxon>Actinomycetes</taxon>
        <taxon>Micromonosporales</taxon>
        <taxon>Micromonosporaceae</taxon>
        <taxon>Paractinoplanes</taxon>
    </lineage>
</organism>
<dbReference type="RefSeq" id="WP_215784704.1">
    <property type="nucleotide sequence ID" value="NZ_JAHKKG010000001.1"/>
</dbReference>
<proteinExistence type="inferred from homology"/>
<dbReference type="PRINTS" id="PR00080">
    <property type="entry name" value="SDRFAMILY"/>
</dbReference>
<reference evidence="5 6" key="1">
    <citation type="submission" date="2021-06" db="EMBL/GenBank/DDBJ databases">
        <title>Actinoplanes lichenicola sp. nov., and Actinoplanes ovalisporus sp. nov., isolated from lichen in Thailand.</title>
        <authorList>
            <person name="Saeng-In P."/>
            <person name="Kanchanasin P."/>
            <person name="Yuki M."/>
            <person name="Kudo T."/>
            <person name="Ohkuma M."/>
            <person name="Phongsopitanun W."/>
            <person name="Tanasupawat S."/>
        </authorList>
    </citation>
    <scope>NUCLEOTIDE SEQUENCE [LARGE SCALE GENOMIC DNA]</scope>
    <source>
        <strain evidence="5 6">NBRC 110975</strain>
    </source>
</reference>
<comment type="similarity">
    <text evidence="1 3">Belongs to the short-chain dehydrogenases/reductases (SDR) family.</text>
</comment>